<dbReference type="Gene3D" id="1.20.1070.10">
    <property type="entry name" value="Rhodopsin 7-helix transmembrane proteins"/>
    <property type="match status" value="1"/>
</dbReference>
<gene>
    <name evidence="10" type="primary">LOC136072135</name>
</gene>
<evidence type="ECO:0000313" key="9">
    <source>
        <dbReference type="Proteomes" id="UP001652625"/>
    </source>
</evidence>
<feature type="transmembrane region" description="Helical" evidence="6">
    <location>
        <begin position="593"/>
        <end position="617"/>
    </location>
</feature>
<feature type="transmembrane region" description="Helical" evidence="6">
    <location>
        <begin position="511"/>
        <end position="534"/>
    </location>
</feature>
<dbReference type="InterPro" id="IPR017981">
    <property type="entry name" value="GPCR_2-like_7TM"/>
</dbReference>
<evidence type="ECO:0000256" key="2">
    <source>
        <dbReference type="ARBA" id="ARBA00022692"/>
    </source>
</evidence>
<dbReference type="SMART" id="SM00303">
    <property type="entry name" value="GPS"/>
    <property type="match status" value="1"/>
</dbReference>
<dbReference type="PANTHER" id="PTHR47767">
    <property type="entry name" value="ADHESION G PROTEIN-COUPLED RECEPTOR G7"/>
    <property type="match status" value="1"/>
</dbReference>
<dbReference type="Pfam" id="PF00002">
    <property type="entry name" value="7tm_2"/>
    <property type="match status" value="1"/>
</dbReference>
<keyword evidence="9" id="KW-1185">Reference proteome</keyword>
<evidence type="ECO:0000256" key="4">
    <source>
        <dbReference type="ARBA" id="ARBA00023136"/>
    </source>
</evidence>
<evidence type="ECO:0000259" key="8">
    <source>
        <dbReference type="PROSITE" id="PS50261"/>
    </source>
</evidence>
<feature type="domain" description="G-protein coupled receptors family 2 profile 2" evidence="8">
    <location>
        <begin position="444"/>
        <end position="693"/>
    </location>
</feature>
<feature type="transmembrane region" description="Helical" evidence="6">
    <location>
        <begin position="446"/>
        <end position="468"/>
    </location>
</feature>
<reference evidence="10" key="1">
    <citation type="submission" date="2025-08" db="UniProtKB">
        <authorList>
            <consortium name="RefSeq"/>
        </authorList>
    </citation>
    <scope>IDENTIFICATION</scope>
</reference>
<evidence type="ECO:0000256" key="3">
    <source>
        <dbReference type="ARBA" id="ARBA00022989"/>
    </source>
</evidence>
<dbReference type="GeneID" id="136072135"/>
<dbReference type="RefSeq" id="XP_065676700.1">
    <property type="nucleotide sequence ID" value="XM_065820628.1"/>
</dbReference>
<evidence type="ECO:0000313" key="10">
    <source>
        <dbReference type="RefSeq" id="XP_065676700.1"/>
    </source>
</evidence>
<evidence type="ECO:0000256" key="6">
    <source>
        <dbReference type="SAM" id="Phobius"/>
    </source>
</evidence>
<organism evidence="9 10">
    <name type="scientific">Hydra vulgaris</name>
    <name type="common">Hydra</name>
    <name type="synonym">Hydra attenuata</name>
    <dbReference type="NCBI Taxonomy" id="6087"/>
    <lineage>
        <taxon>Eukaryota</taxon>
        <taxon>Metazoa</taxon>
        <taxon>Cnidaria</taxon>
        <taxon>Hydrozoa</taxon>
        <taxon>Hydroidolina</taxon>
        <taxon>Anthoathecata</taxon>
        <taxon>Aplanulata</taxon>
        <taxon>Hydridae</taxon>
        <taxon>Hydra</taxon>
    </lineage>
</organism>
<dbReference type="Pfam" id="PF01825">
    <property type="entry name" value="GPS"/>
    <property type="match status" value="1"/>
</dbReference>
<feature type="domain" description="GAIN-B" evidence="7">
    <location>
        <begin position="289"/>
        <end position="438"/>
    </location>
</feature>
<evidence type="ECO:0000256" key="1">
    <source>
        <dbReference type="ARBA" id="ARBA00004141"/>
    </source>
</evidence>
<keyword evidence="3 6" id="KW-1133">Transmembrane helix</keyword>
<dbReference type="InterPro" id="IPR053066">
    <property type="entry name" value="ADGR_G7"/>
</dbReference>
<name>A0ABM4DQ32_HYDVU</name>
<feature type="transmembrane region" description="Helical" evidence="6">
    <location>
        <begin position="638"/>
        <end position="663"/>
    </location>
</feature>
<dbReference type="PROSITE" id="PS50221">
    <property type="entry name" value="GAIN_B"/>
    <property type="match status" value="1"/>
</dbReference>
<dbReference type="Proteomes" id="UP001652625">
    <property type="component" value="Chromosome 15"/>
</dbReference>
<dbReference type="InterPro" id="IPR057244">
    <property type="entry name" value="GAIN_B"/>
</dbReference>
<keyword evidence="5" id="KW-1015">Disulfide bond</keyword>
<dbReference type="InterPro" id="IPR000832">
    <property type="entry name" value="GPCR_2_secretin-like"/>
</dbReference>
<keyword evidence="2 6" id="KW-0812">Transmembrane</keyword>
<feature type="transmembrane region" description="Helical" evidence="6">
    <location>
        <begin position="555"/>
        <end position="573"/>
    </location>
</feature>
<feature type="transmembrane region" description="Helical" evidence="6">
    <location>
        <begin position="669"/>
        <end position="691"/>
    </location>
</feature>
<dbReference type="InterPro" id="IPR046338">
    <property type="entry name" value="GAIN_dom_sf"/>
</dbReference>
<feature type="transmembrane region" description="Helical" evidence="6">
    <location>
        <begin position="480"/>
        <end position="499"/>
    </location>
</feature>
<comment type="subcellular location">
    <subcellularLocation>
        <location evidence="1">Membrane</location>
        <topology evidence="1">Multi-pass membrane protein</topology>
    </subcellularLocation>
</comment>
<dbReference type="Gene3D" id="2.60.220.50">
    <property type="match status" value="1"/>
</dbReference>
<keyword evidence="4 6" id="KW-0472">Membrane</keyword>
<evidence type="ECO:0000256" key="5">
    <source>
        <dbReference type="ARBA" id="ARBA00023157"/>
    </source>
</evidence>
<dbReference type="PROSITE" id="PS50261">
    <property type="entry name" value="G_PROTEIN_RECEP_F2_4"/>
    <property type="match status" value="1"/>
</dbReference>
<accession>A0ABM4DQ32</accession>
<dbReference type="SUPFAM" id="SSF81321">
    <property type="entry name" value="Family A G protein-coupled receptor-like"/>
    <property type="match status" value="1"/>
</dbReference>
<dbReference type="PANTHER" id="PTHR47767:SF1">
    <property type="entry name" value="ADHESION G PROTEIN-COUPLED RECEPTOR G7"/>
    <property type="match status" value="1"/>
</dbReference>
<dbReference type="InterPro" id="IPR000203">
    <property type="entry name" value="GPS"/>
</dbReference>
<evidence type="ECO:0000259" key="7">
    <source>
        <dbReference type="PROSITE" id="PS50221"/>
    </source>
</evidence>
<sequence>MNLYSNNLSEIYINLAESLKVQVQSRFTLVSMKNVVVEVQGFYKSNLDTAALIDVYFSNIPVTDQLKNCQLMKNMSFGLVPLKIINAVIRPCDCCVEDTVGTLNFTGIYTFPITLVKLNSIQTVSISCLYNTSIMFNRQCIRGGLVTSPYWSVANLATCPPKSKTSNDLIKLQLETITASNVEQITNNLKNILENGTITNEYDINIVYNIVKKVVNSNLLSEMVTSNVLSSVNILLNTSPDLIDVTDKYFNFSTQILYTLETLGALQTKNITISKTSLAFASFIPQSPESLFIYANFNGNNLNLSIKKEDQRSISENLQAYIFLPAQIFKGSSGNVYSYAFKKKTFFKESETTNYFVDSLILSATVNGFKVENATTLIGVGFNSIVSFSKRCGFWKPEISKWSSDGCHTVASYIKEFVQCECNHLTNFALILDVEQSGYNPLELQIVTWIGCVISIICLFITIIFHIAIRKLRSQLAPKILVALSSNLMVTLILFLAFVEKTNPPVFCKVVASLIQFFLLSTFCWMSVEAFNLYQMFVKVFRGSLSSYKFLLKSAAFAWGVPLIVTVTTGIIKPDALGPATKNKPQICVVQGVPFYFAVLLPVCIALLSNIVILVLVQKGIVHSSKLTEGHSSKKNPGFANVRIAFGFSILIGVTWLFAILAVGSFRNIFQWLFCIFNSLQGLFIFVFYTLRNNELKKCWTTFNIKNYMTSSSTQSIPNQNMTIFDQSSSNLDNTVSTKSIHFS</sequence>
<proteinExistence type="predicted"/>
<dbReference type="PRINTS" id="PR00249">
    <property type="entry name" value="GPCRSECRETIN"/>
</dbReference>
<protein>
    <submittedName>
        <fullName evidence="10">Adhesion G-protein coupled receptor G2-like</fullName>
    </submittedName>
</protein>
<dbReference type="CDD" id="cd15040">
    <property type="entry name" value="7tmB2_Adhesion"/>
    <property type="match status" value="1"/>
</dbReference>